<dbReference type="SMART" id="SM00220">
    <property type="entry name" value="S_TKc"/>
    <property type="match status" value="1"/>
</dbReference>
<evidence type="ECO:0000313" key="3">
    <source>
        <dbReference type="EMBL" id="KAA6391713.1"/>
    </source>
</evidence>
<dbReference type="GO" id="GO:0004672">
    <property type="term" value="F:protein kinase activity"/>
    <property type="evidence" value="ECO:0007669"/>
    <property type="project" value="InterPro"/>
</dbReference>
<dbReference type="PROSITE" id="PS50011">
    <property type="entry name" value="PROTEIN_KINASE_DOM"/>
    <property type="match status" value="1"/>
</dbReference>
<dbReference type="InterPro" id="IPR011009">
    <property type="entry name" value="Kinase-like_dom_sf"/>
</dbReference>
<reference evidence="3 4" key="1">
    <citation type="submission" date="2019-03" db="EMBL/GenBank/DDBJ databases">
        <title>Single cell metagenomics reveals metabolic interactions within the superorganism composed of flagellate Streblomastix strix and complex community of Bacteroidetes bacteria on its surface.</title>
        <authorList>
            <person name="Treitli S.C."/>
            <person name="Kolisko M."/>
            <person name="Husnik F."/>
            <person name="Keeling P."/>
            <person name="Hampl V."/>
        </authorList>
    </citation>
    <scope>NUCLEOTIDE SEQUENCE [LARGE SCALE GENOMIC DNA]</scope>
    <source>
        <strain evidence="3">ST1C</strain>
    </source>
</reference>
<evidence type="ECO:0000259" key="2">
    <source>
        <dbReference type="PROSITE" id="PS50011"/>
    </source>
</evidence>
<dbReference type="Proteomes" id="UP000324800">
    <property type="component" value="Unassembled WGS sequence"/>
</dbReference>
<accession>A0A5J4WAN2</accession>
<dbReference type="Gene3D" id="1.10.510.10">
    <property type="entry name" value="Transferase(Phosphotransferase) domain 1"/>
    <property type="match status" value="1"/>
</dbReference>
<evidence type="ECO:0000313" key="4">
    <source>
        <dbReference type="Proteomes" id="UP000324800"/>
    </source>
</evidence>
<dbReference type="AlphaFoldDB" id="A0A5J4WAN2"/>
<dbReference type="GO" id="GO:0007165">
    <property type="term" value="P:signal transduction"/>
    <property type="evidence" value="ECO:0007669"/>
    <property type="project" value="TreeGrafter"/>
</dbReference>
<dbReference type="GO" id="GO:0005524">
    <property type="term" value="F:ATP binding"/>
    <property type="evidence" value="ECO:0007669"/>
    <property type="project" value="InterPro"/>
</dbReference>
<dbReference type="EMBL" id="SNRW01002787">
    <property type="protein sequence ID" value="KAA6391713.1"/>
    <property type="molecule type" value="Genomic_DNA"/>
</dbReference>
<dbReference type="Gene3D" id="3.30.200.20">
    <property type="entry name" value="Phosphorylase Kinase, domain 1"/>
    <property type="match status" value="1"/>
</dbReference>
<dbReference type="InterPro" id="IPR000719">
    <property type="entry name" value="Prot_kinase_dom"/>
</dbReference>
<feature type="region of interest" description="Disordered" evidence="1">
    <location>
        <begin position="1"/>
        <end position="25"/>
    </location>
</feature>
<dbReference type="OrthoDB" id="10252171at2759"/>
<name>A0A5J4WAN2_9EUKA</name>
<evidence type="ECO:0000256" key="1">
    <source>
        <dbReference type="SAM" id="MobiDB-lite"/>
    </source>
</evidence>
<comment type="caution">
    <text evidence="3">The sequence shown here is derived from an EMBL/GenBank/DDBJ whole genome shotgun (WGS) entry which is preliminary data.</text>
</comment>
<proteinExistence type="predicted"/>
<dbReference type="InterPro" id="IPR052751">
    <property type="entry name" value="Plant_MAPKKK"/>
</dbReference>
<dbReference type="PANTHER" id="PTHR48011">
    <property type="entry name" value="CCR4-NOT TRANSCRIPTIONAL COMPLEX SUBUNIT CAF120-RELATED"/>
    <property type="match status" value="1"/>
</dbReference>
<protein>
    <recommendedName>
        <fullName evidence="2">Protein kinase domain-containing protein</fullName>
    </recommendedName>
</protein>
<feature type="domain" description="Protein kinase" evidence="2">
    <location>
        <begin position="2"/>
        <end position="242"/>
    </location>
</feature>
<sequence length="242" mass="27401">MQQSSESDGSEPFGQATKKYLSSKHLPPTEELRVVKEVQSSPLQKFLLAGAQKAEKIQCPFLMKRYATLEFDGKFRLVFEFAELGNLNDAIDRNAKIFCNEESIRKITWQMLKVVASIHTSNLVFLDGLRAKHVFIMKDSLASLYSSLQSHPFSKFRISVSGWPLFETEQNGINLRAGKNNDIWSLGVIMLQLIIGKLLPAERYNADAQGDNCSGPPNQENINVLQQVFHQQLHQKDLHLLV</sequence>
<organism evidence="3 4">
    <name type="scientific">Streblomastix strix</name>
    <dbReference type="NCBI Taxonomy" id="222440"/>
    <lineage>
        <taxon>Eukaryota</taxon>
        <taxon>Metamonada</taxon>
        <taxon>Preaxostyla</taxon>
        <taxon>Oxymonadida</taxon>
        <taxon>Streblomastigidae</taxon>
        <taxon>Streblomastix</taxon>
    </lineage>
</organism>
<gene>
    <name evidence="3" type="ORF">EZS28_012762</name>
</gene>
<dbReference type="PANTHER" id="PTHR48011:SF18">
    <property type="entry name" value="MITOGEN-ACTIVATED PROTEIN KINASE KINASE KINASE 19-RELATED"/>
    <property type="match status" value="1"/>
</dbReference>
<dbReference type="SUPFAM" id="SSF56112">
    <property type="entry name" value="Protein kinase-like (PK-like)"/>
    <property type="match status" value="1"/>
</dbReference>